<keyword evidence="4" id="KW-0645">Protease</keyword>
<dbReference type="RefSeq" id="WP_146394048.1">
    <property type="nucleotide sequence ID" value="NZ_SJPJ01000001.1"/>
</dbReference>
<evidence type="ECO:0000313" key="5">
    <source>
        <dbReference type="Proteomes" id="UP000315010"/>
    </source>
</evidence>
<dbReference type="Proteomes" id="UP000315010">
    <property type="component" value="Unassembled WGS sequence"/>
</dbReference>
<keyword evidence="5" id="KW-1185">Reference proteome</keyword>
<dbReference type="GO" id="GO:0008234">
    <property type="term" value="F:cysteine-type peptidase activity"/>
    <property type="evidence" value="ECO:0007669"/>
    <property type="project" value="InterPro"/>
</dbReference>
<dbReference type="PROSITE" id="PS00639">
    <property type="entry name" value="THIOL_PROTEASE_HIS"/>
    <property type="match status" value="1"/>
</dbReference>
<feature type="compositionally biased region" description="Polar residues" evidence="1">
    <location>
        <begin position="58"/>
        <end position="70"/>
    </location>
</feature>
<dbReference type="InterPro" id="IPR000668">
    <property type="entry name" value="Peptidase_C1A_C"/>
</dbReference>
<dbReference type="SUPFAM" id="SSF54001">
    <property type="entry name" value="Cysteine proteinases"/>
    <property type="match status" value="1"/>
</dbReference>
<dbReference type="OrthoDB" id="3648721at2"/>
<evidence type="ECO:0000313" key="4">
    <source>
        <dbReference type="EMBL" id="TWT78899.1"/>
    </source>
</evidence>
<reference evidence="4 5" key="1">
    <citation type="submission" date="2019-02" db="EMBL/GenBank/DDBJ databases">
        <title>Deep-cultivation of Planctomycetes and their phenomic and genomic characterization uncovers novel biology.</title>
        <authorList>
            <person name="Wiegand S."/>
            <person name="Jogler M."/>
            <person name="Boedeker C."/>
            <person name="Pinto D."/>
            <person name="Vollmers J."/>
            <person name="Rivas-Marin E."/>
            <person name="Kohn T."/>
            <person name="Peeters S.H."/>
            <person name="Heuer A."/>
            <person name="Rast P."/>
            <person name="Oberbeckmann S."/>
            <person name="Bunk B."/>
            <person name="Jeske O."/>
            <person name="Meyerdierks A."/>
            <person name="Storesund J.E."/>
            <person name="Kallscheuer N."/>
            <person name="Luecker S."/>
            <person name="Lage O.M."/>
            <person name="Pohl T."/>
            <person name="Merkel B.J."/>
            <person name="Hornburger P."/>
            <person name="Mueller R.-W."/>
            <person name="Bruemmer F."/>
            <person name="Labrenz M."/>
            <person name="Spormann A.M."/>
            <person name="Op Den Camp H."/>
            <person name="Overmann J."/>
            <person name="Amann R."/>
            <person name="Jetten M.S.M."/>
            <person name="Mascher T."/>
            <person name="Medema M.H."/>
            <person name="Devos D.P."/>
            <person name="Kaster A.-K."/>
            <person name="Ovreas L."/>
            <person name="Rohde M."/>
            <person name="Galperin M.Y."/>
            <person name="Jogler C."/>
        </authorList>
    </citation>
    <scope>NUCLEOTIDE SEQUENCE [LARGE SCALE GENOMIC DNA]</scope>
    <source>
        <strain evidence="4 5">CA13</strain>
    </source>
</reference>
<evidence type="ECO:0000259" key="3">
    <source>
        <dbReference type="Pfam" id="PF00112"/>
    </source>
</evidence>
<dbReference type="InterPro" id="IPR038765">
    <property type="entry name" value="Papain-like_cys_pep_sf"/>
</dbReference>
<sequence length="493" mass="55145" precursor="true">MQSYKLAFTAVTIVFFFSAGSSFGQGARLSPPEIYQAIPTRFDRIDDLETDNAGFENPSASEQATVTPQTDVEDQEQADWPELSSGIARSMAPGIDQRFGLASDIDLPSKFDLTAYLPTPGKQGRNDCVAWAIAYSAYSCQIGQERRKKPSDPSDLFSPAFIFNQLSVNGNPLYATQAIDFVKQNGCATKATMSSEDTTPNARALVEGKTFRMQRNEKANTLHEIETYIHEGYPVILIVRMGGDFRSDTSNDSPYDWRQESDRRDGYHAITAVGYDDSKQAVLVMNSWGTQWKDDGFCWVSYDNFDPIGGQSWCAEAHVVGVKTFAPINVSMQSSGRTRNFNRRSSRFQRRLFQLAADRRVYEGGKAISPNDWVFDDIACNKDSLFALGRYQTVFRMNEDLSGRSWTHLNHGKMANKKVTMLAGDRTTDLLALTGSNELFHYVARSGNWEPVQISETERSPVDLRLVNGKIRVTTSDGSVFVHDRDSDWSLAP</sequence>
<comment type="caution">
    <text evidence="4">The sequence shown here is derived from an EMBL/GenBank/DDBJ whole genome shotgun (WGS) entry which is preliminary data.</text>
</comment>
<evidence type="ECO:0000256" key="2">
    <source>
        <dbReference type="SAM" id="SignalP"/>
    </source>
</evidence>
<dbReference type="Pfam" id="PF00112">
    <property type="entry name" value="Peptidase_C1"/>
    <property type="match status" value="1"/>
</dbReference>
<feature type="region of interest" description="Disordered" evidence="1">
    <location>
        <begin position="51"/>
        <end position="80"/>
    </location>
</feature>
<dbReference type="CDD" id="cd02619">
    <property type="entry name" value="Peptidase_C1"/>
    <property type="match status" value="1"/>
</dbReference>
<accession>A0A5C5YV21</accession>
<feature type="chain" id="PRO_5023003677" evidence="2">
    <location>
        <begin position="25"/>
        <end position="493"/>
    </location>
</feature>
<dbReference type="InterPro" id="IPR025660">
    <property type="entry name" value="Pept_his_AS"/>
</dbReference>
<gene>
    <name evidence="4" type="ORF">CA13_02960</name>
</gene>
<proteinExistence type="predicted"/>
<feature type="domain" description="Peptidase C1A papain C-terminal" evidence="3">
    <location>
        <begin position="175"/>
        <end position="303"/>
    </location>
</feature>
<evidence type="ECO:0000256" key="1">
    <source>
        <dbReference type="SAM" id="MobiDB-lite"/>
    </source>
</evidence>
<keyword evidence="4" id="KW-0378">Hydrolase</keyword>
<feature type="signal peptide" evidence="2">
    <location>
        <begin position="1"/>
        <end position="24"/>
    </location>
</feature>
<dbReference type="GO" id="GO:0006508">
    <property type="term" value="P:proteolysis"/>
    <property type="evidence" value="ECO:0007669"/>
    <property type="project" value="UniProtKB-KW"/>
</dbReference>
<dbReference type="EMBL" id="SJPJ01000001">
    <property type="protein sequence ID" value="TWT78899.1"/>
    <property type="molecule type" value="Genomic_DNA"/>
</dbReference>
<dbReference type="Gene3D" id="3.90.70.10">
    <property type="entry name" value="Cysteine proteinases"/>
    <property type="match status" value="1"/>
</dbReference>
<keyword evidence="2" id="KW-0732">Signal</keyword>
<name>A0A5C5YV21_9BACT</name>
<dbReference type="AlphaFoldDB" id="A0A5C5YV21"/>
<protein>
    <submittedName>
        <fullName evidence="4">Papain family cysteine protease</fullName>
    </submittedName>
</protein>
<organism evidence="4 5">
    <name type="scientific">Novipirellula herctigrandis</name>
    <dbReference type="NCBI Taxonomy" id="2527986"/>
    <lineage>
        <taxon>Bacteria</taxon>
        <taxon>Pseudomonadati</taxon>
        <taxon>Planctomycetota</taxon>
        <taxon>Planctomycetia</taxon>
        <taxon>Pirellulales</taxon>
        <taxon>Pirellulaceae</taxon>
        <taxon>Novipirellula</taxon>
    </lineage>
</organism>